<evidence type="ECO:0000256" key="2">
    <source>
        <dbReference type="ARBA" id="ARBA00022746"/>
    </source>
</evidence>
<dbReference type="InterPro" id="IPR014105">
    <property type="entry name" value="Carotenoid/retinoid_OxRdtase"/>
</dbReference>
<organism evidence="6 7">
    <name type="scientific">Corynebacterium marambiense</name>
    <dbReference type="NCBI Taxonomy" id="2765364"/>
    <lineage>
        <taxon>Bacteria</taxon>
        <taxon>Bacillati</taxon>
        <taxon>Actinomycetota</taxon>
        <taxon>Actinomycetes</taxon>
        <taxon>Mycobacteriales</taxon>
        <taxon>Corynebacteriaceae</taxon>
        <taxon>Corynebacterium</taxon>
    </lineage>
</organism>
<dbReference type="EMBL" id="JAEIOT010000007">
    <property type="protein sequence ID" value="MBI9000726.1"/>
    <property type="molecule type" value="Genomic_DNA"/>
</dbReference>
<dbReference type="InterPro" id="IPR036188">
    <property type="entry name" value="FAD/NAD-bd_sf"/>
</dbReference>
<keyword evidence="7" id="KW-1185">Reference proteome</keyword>
<sequence length="546" mass="58632">MTSTTTPRTAVIIGAGVAGLATAALLARDGVSVTVVEQGSTIGGRAGTLTVDEAPGFRWDTGPSWYLMPDAFDHFFQLMGTSTDAEVGLTSLDPAYRVYTEGHPPLDVPSGRNEAAALFESIEPGAGAQLGEYLDSAADAYRIAVERFLYTTFTGPAGFINQDVGRHLGVLATLLTTSLEDFAARYVDDVRLRQILTYPAVFLSSRPDQTPALYHLMSHTDLDQGVRYPVGGFTALIQAIDRVARRAGAVIRTSNRVLRITTDDHARSTRRFPDRFGRLRPTKARVTGVQVLASDGTVETLTADVVVSCADLHHTETALLPAHLRSYPESWWGTRNPGPGTVLVMLGVRGALPQLAHHTLLFSRDWDADFDAVFNGPGIDRELPASRSIYISKPSATDPDVAPEGHENLFVLIPVPADPQLGRGTAYAPNAAPLVESIADAAIEQIARWTGVEDLAERIVVRRTLGPGDFSERYNAWHGGSIGPAHTLAQSAFLRGTNASHLVDGLYYAGATTLPGVGVPMCLISAENVLKRLRGDRTPSPLPEPI</sequence>
<dbReference type="PANTHER" id="PTHR43734:SF1">
    <property type="entry name" value="PHYTOENE DESATURASE"/>
    <property type="match status" value="1"/>
</dbReference>
<evidence type="ECO:0000259" key="5">
    <source>
        <dbReference type="Pfam" id="PF01593"/>
    </source>
</evidence>
<dbReference type="Pfam" id="PF01593">
    <property type="entry name" value="Amino_oxidase"/>
    <property type="match status" value="1"/>
</dbReference>
<dbReference type="SUPFAM" id="SSF51905">
    <property type="entry name" value="FAD/NAD(P)-binding domain"/>
    <property type="match status" value="1"/>
</dbReference>
<accession>A0ABS0VWI4</accession>
<dbReference type="PANTHER" id="PTHR43734">
    <property type="entry name" value="PHYTOENE DESATURASE"/>
    <property type="match status" value="1"/>
</dbReference>
<feature type="domain" description="Amine oxidase" evidence="5">
    <location>
        <begin position="17"/>
        <end position="528"/>
    </location>
</feature>
<evidence type="ECO:0000313" key="7">
    <source>
        <dbReference type="Proteomes" id="UP000625574"/>
    </source>
</evidence>
<keyword evidence="2 4" id="KW-0125">Carotenoid biosynthesis</keyword>
<keyword evidence="3 4" id="KW-0560">Oxidoreductase</keyword>
<dbReference type="RefSeq" id="WP_198736148.1">
    <property type="nucleotide sequence ID" value="NZ_JAEIOT010000007.1"/>
</dbReference>
<dbReference type="NCBIfam" id="TIGR02734">
    <property type="entry name" value="crtI_fam"/>
    <property type="match status" value="1"/>
</dbReference>
<evidence type="ECO:0000313" key="6">
    <source>
        <dbReference type="EMBL" id="MBI9000726.1"/>
    </source>
</evidence>
<dbReference type="Gene3D" id="3.50.50.60">
    <property type="entry name" value="FAD/NAD(P)-binding domain"/>
    <property type="match status" value="2"/>
</dbReference>
<comment type="caution">
    <text evidence="6">The sequence shown here is derived from an EMBL/GenBank/DDBJ whole genome shotgun (WGS) entry which is preliminary data.</text>
</comment>
<evidence type="ECO:0000256" key="3">
    <source>
        <dbReference type="ARBA" id="ARBA00023002"/>
    </source>
</evidence>
<proteinExistence type="inferred from homology"/>
<evidence type="ECO:0000256" key="4">
    <source>
        <dbReference type="RuleBase" id="RU362075"/>
    </source>
</evidence>
<name>A0ABS0VWI4_9CORY</name>
<gene>
    <name evidence="6" type="primary">crtI</name>
    <name evidence="6" type="ORF">JDV76_07070</name>
</gene>
<comment type="pathway">
    <text evidence="1 4">Carotenoid biosynthesis.</text>
</comment>
<reference evidence="6 7" key="1">
    <citation type="submission" date="2020-12" db="EMBL/GenBank/DDBJ databases">
        <title>Genome public.</title>
        <authorList>
            <person name="Sun Q."/>
        </authorList>
    </citation>
    <scope>NUCLEOTIDE SEQUENCE [LARGE SCALE GENOMIC DNA]</scope>
    <source>
        <strain evidence="6 7">CCM 8864</strain>
    </source>
</reference>
<protein>
    <submittedName>
        <fullName evidence="6">Phytoene desaturase</fullName>
    </submittedName>
</protein>
<dbReference type="Proteomes" id="UP000625574">
    <property type="component" value="Unassembled WGS sequence"/>
</dbReference>
<evidence type="ECO:0000256" key="1">
    <source>
        <dbReference type="ARBA" id="ARBA00004829"/>
    </source>
</evidence>
<comment type="similarity">
    <text evidence="4">Belongs to the carotenoid/retinoid oxidoreductase family.</text>
</comment>
<dbReference type="InterPro" id="IPR002937">
    <property type="entry name" value="Amino_oxidase"/>
</dbReference>